<protein>
    <submittedName>
        <fullName evidence="2">Lipase</fullName>
    </submittedName>
</protein>
<dbReference type="AlphaFoldDB" id="A0A6M0RUP9"/>
<reference evidence="2 3" key="1">
    <citation type="journal article" date="2020" name="Microb. Ecol.">
        <title>Ecogenomics of the Marine Benthic Filamentous Cyanobacterium Adonisia.</title>
        <authorList>
            <person name="Walter J.M."/>
            <person name="Coutinho F.H."/>
            <person name="Leomil L."/>
            <person name="Hargreaves P.I."/>
            <person name="Campeao M.E."/>
            <person name="Vieira V.V."/>
            <person name="Silva B.S."/>
            <person name="Fistarol G.O."/>
            <person name="Salomon P.S."/>
            <person name="Sawabe T."/>
            <person name="Mino S."/>
            <person name="Hosokawa M."/>
            <person name="Miyashita H."/>
            <person name="Maruyama F."/>
            <person name="van Verk M.C."/>
            <person name="Dutilh B.E."/>
            <person name="Thompson C.C."/>
            <person name="Thompson F.L."/>
        </authorList>
    </citation>
    <scope>NUCLEOTIDE SEQUENCE [LARGE SCALE GENOMIC DNA]</scope>
    <source>
        <strain evidence="2 3">CCMR0081</strain>
    </source>
</reference>
<dbReference type="EMBL" id="QXHD01000004">
    <property type="protein sequence ID" value="NEZ59995.1"/>
    <property type="molecule type" value="Genomic_DNA"/>
</dbReference>
<evidence type="ECO:0000259" key="1">
    <source>
        <dbReference type="Pfam" id="PF01764"/>
    </source>
</evidence>
<name>A0A6M0RUP9_9CYAN</name>
<feature type="domain" description="Fungal lipase-type" evidence="1">
    <location>
        <begin position="181"/>
        <end position="267"/>
    </location>
</feature>
<proteinExistence type="predicted"/>
<comment type="caution">
    <text evidence="2">The sequence shown here is derived from an EMBL/GenBank/DDBJ whole genome shotgun (WGS) entry which is preliminary data.</text>
</comment>
<evidence type="ECO:0000313" key="2">
    <source>
        <dbReference type="EMBL" id="NEZ59995.1"/>
    </source>
</evidence>
<dbReference type="Gene3D" id="3.40.50.1820">
    <property type="entry name" value="alpha/beta hydrolase"/>
    <property type="match status" value="1"/>
</dbReference>
<evidence type="ECO:0000313" key="3">
    <source>
        <dbReference type="Proteomes" id="UP000481033"/>
    </source>
</evidence>
<gene>
    <name evidence="2" type="ORF">DXZ20_30990</name>
</gene>
<keyword evidence="3" id="KW-1185">Reference proteome</keyword>
<dbReference type="Pfam" id="PF01764">
    <property type="entry name" value="Lipase_3"/>
    <property type="match status" value="1"/>
</dbReference>
<dbReference type="Proteomes" id="UP000481033">
    <property type="component" value="Unassembled WGS sequence"/>
</dbReference>
<dbReference type="InterPro" id="IPR029058">
    <property type="entry name" value="AB_hydrolase_fold"/>
</dbReference>
<organism evidence="2 3">
    <name type="scientific">Adonisia turfae CCMR0081</name>
    <dbReference type="NCBI Taxonomy" id="2292702"/>
    <lineage>
        <taxon>Bacteria</taxon>
        <taxon>Bacillati</taxon>
        <taxon>Cyanobacteriota</taxon>
        <taxon>Adonisia</taxon>
        <taxon>Adonisia turfae</taxon>
    </lineage>
</organism>
<dbReference type="GO" id="GO:0006629">
    <property type="term" value="P:lipid metabolic process"/>
    <property type="evidence" value="ECO:0007669"/>
    <property type="project" value="InterPro"/>
</dbReference>
<accession>A0A6M0RUP9</accession>
<dbReference type="RefSeq" id="WP_163702730.1">
    <property type="nucleotide sequence ID" value="NZ_QXHD01000004.1"/>
</dbReference>
<sequence length="476" mass="53181">MTTTDTSGYNNGTYSFEQQIFCISWSTILSFNYTGEAAAIAKQTKAMLTKVLQDEEIQTLIGVWHLVWGPGVSVGSWAGPGRAVNTMFIIVPQTDPSQAVIAIAGTNGKSLMNWVLQDFNVRETVPWPYGKKSNVASIACYLGPHWCGPQREPRISKGISLGLKNLVSIKSPQDHGTTAQQYLASRPFKNIMVTGHSLGGALSPCYSLYLEDTRSEWDTDGSTSISCLPTAGQTQGDTNFSKYYDSKLLATTNRQWNSMDMVPHAFNSEMLDKIPKLYKQCDLQSTPLVDLLVFLLKQSTRKNNYLNVAPNTKGFESTCYDYDINNMRSQYPATSDEIDQVVNELKKDLDLSETNKNHTNTINFLTEALIQHSIGYIEYFDIGDFAQRMDAISQRTVTVMSRPTEAGVRIQTVLASLNTTPILMMELGQRSKDKIDDLKEGEGPLLDEILERVHQWNDGTPMENSQPLIFLIEEGW</sequence>
<dbReference type="InterPro" id="IPR002921">
    <property type="entry name" value="Fungal_lipase-type"/>
</dbReference>
<dbReference type="SUPFAM" id="SSF53474">
    <property type="entry name" value="alpha/beta-Hydrolases"/>
    <property type="match status" value="1"/>
</dbReference>